<dbReference type="SUPFAM" id="SSF53474">
    <property type="entry name" value="alpha/beta-Hydrolases"/>
    <property type="match status" value="1"/>
</dbReference>
<dbReference type="Pfam" id="PF00326">
    <property type="entry name" value="Peptidase_S9"/>
    <property type="match status" value="1"/>
</dbReference>
<keyword evidence="1" id="KW-0378">Hydrolase</keyword>
<dbReference type="GO" id="GO:0008236">
    <property type="term" value="F:serine-type peptidase activity"/>
    <property type="evidence" value="ECO:0007669"/>
    <property type="project" value="InterPro"/>
</dbReference>
<evidence type="ECO:0000259" key="2">
    <source>
        <dbReference type="Pfam" id="PF00326"/>
    </source>
</evidence>
<dbReference type="InterPro" id="IPR029058">
    <property type="entry name" value="AB_hydrolase_fold"/>
</dbReference>
<dbReference type="Gene3D" id="3.40.50.1820">
    <property type="entry name" value="alpha/beta hydrolase"/>
    <property type="match status" value="1"/>
</dbReference>
<reference evidence="3" key="2">
    <citation type="submission" date="2020-09" db="EMBL/GenBank/DDBJ databases">
        <authorList>
            <person name="Sun Q."/>
            <person name="Zhou Y."/>
        </authorList>
    </citation>
    <scope>NUCLEOTIDE SEQUENCE</scope>
    <source>
        <strain evidence="3">CGMCC 1.12777</strain>
    </source>
</reference>
<dbReference type="PANTHER" id="PTHR22946">
    <property type="entry name" value="DIENELACTONE HYDROLASE DOMAIN-CONTAINING PROTEIN-RELATED"/>
    <property type="match status" value="1"/>
</dbReference>
<feature type="domain" description="Peptidase S9 prolyl oligopeptidase catalytic" evidence="2">
    <location>
        <begin position="48"/>
        <end position="239"/>
    </location>
</feature>
<evidence type="ECO:0000313" key="4">
    <source>
        <dbReference type="Proteomes" id="UP000656813"/>
    </source>
</evidence>
<dbReference type="InterPro" id="IPR050261">
    <property type="entry name" value="FrsA_esterase"/>
</dbReference>
<protein>
    <submittedName>
        <fullName evidence="3">Putative esterase YitV</fullName>
    </submittedName>
</protein>
<dbReference type="EMBL" id="BMFV01000051">
    <property type="protein sequence ID" value="GGH88445.1"/>
    <property type="molecule type" value="Genomic_DNA"/>
</dbReference>
<organism evidence="3 4">
    <name type="scientific">Pullulanibacillus pueri</name>
    <dbReference type="NCBI Taxonomy" id="1437324"/>
    <lineage>
        <taxon>Bacteria</taxon>
        <taxon>Bacillati</taxon>
        <taxon>Bacillota</taxon>
        <taxon>Bacilli</taxon>
        <taxon>Bacillales</taxon>
        <taxon>Sporolactobacillaceae</taxon>
        <taxon>Pullulanibacillus</taxon>
    </lineage>
</organism>
<dbReference type="AlphaFoldDB" id="A0A8J3EPH7"/>
<name>A0A8J3EPH7_9BACL</name>
<proteinExistence type="predicted"/>
<comment type="caution">
    <text evidence="3">The sequence shown here is derived from an EMBL/GenBank/DDBJ whole genome shotgun (WGS) entry which is preliminary data.</text>
</comment>
<dbReference type="Proteomes" id="UP000656813">
    <property type="component" value="Unassembled WGS sequence"/>
</dbReference>
<dbReference type="PANTHER" id="PTHR22946:SF9">
    <property type="entry name" value="POLYKETIDE TRANSFERASE AF380"/>
    <property type="match status" value="1"/>
</dbReference>
<accession>A0A8J3EPH7</accession>
<keyword evidence="4" id="KW-1185">Reference proteome</keyword>
<gene>
    <name evidence="3" type="primary">yitV</name>
    <name evidence="3" type="ORF">GCM10007096_40800</name>
</gene>
<dbReference type="GO" id="GO:0006508">
    <property type="term" value="P:proteolysis"/>
    <property type="evidence" value="ECO:0007669"/>
    <property type="project" value="InterPro"/>
</dbReference>
<reference evidence="3" key="1">
    <citation type="journal article" date="2014" name="Int. J. Syst. Evol. Microbiol.">
        <title>Complete genome sequence of Corynebacterium casei LMG S-19264T (=DSM 44701T), isolated from a smear-ripened cheese.</title>
        <authorList>
            <consortium name="US DOE Joint Genome Institute (JGI-PGF)"/>
            <person name="Walter F."/>
            <person name="Albersmeier A."/>
            <person name="Kalinowski J."/>
            <person name="Ruckert C."/>
        </authorList>
    </citation>
    <scope>NUCLEOTIDE SEQUENCE</scope>
    <source>
        <strain evidence="3">CGMCC 1.12777</strain>
    </source>
</reference>
<sequence length="252" mass="28615">MLIIDETKIANIPTLLVEEQTMTGRPLPLVIFWHGWTSGKESNLRYAYLAAKKGFRVILPEATGHGERLNELSEEERQFGFWQVVLQNIQETKQLKDAMEAKGLILNDRIALAGSSMGGITTYGCLRAYDWIKVAVPLMGTPSYRDFADHIVSEFQKTGIAIPYNDEQIQALFVALSPYDLSETPEQVKDVPLLMWHGMKDPVVPAEHDLQFFNLLKDKGYSDKHFIQDPQAGHNVSREGLFAFANWLEKYL</sequence>
<evidence type="ECO:0000256" key="1">
    <source>
        <dbReference type="ARBA" id="ARBA00022801"/>
    </source>
</evidence>
<dbReference type="GO" id="GO:0052689">
    <property type="term" value="F:carboxylic ester hydrolase activity"/>
    <property type="evidence" value="ECO:0007669"/>
    <property type="project" value="UniProtKB-ARBA"/>
</dbReference>
<evidence type="ECO:0000313" key="3">
    <source>
        <dbReference type="EMBL" id="GGH88445.1"/>
    </source>
</evidence>
<dbReference type="InterPro" id="IPR001375">
    <property type="entry name" value="Peptidase_S9_cat"/>
</dbReference>